<evidence type="ECO:0000259" key="2">
    <source>
        <dbReference type="Pfam" id="PF00892"/>
    </source>
</evidence>
<dbReference type="OrthoDB" id="5243804at2"/>
<keyword evidence="1" id="KW-1133">Transmembrane helix</keyword>
<dbReference type="InterPro" id="IPR000620">
    <property type="entry name" value="EamA_dom"/>
</dbReference>
<proteinExistence type="predicted"/>
<protein>
    <recommendedName>
        <fullName evidence="2">EamA domain-containing protein</fullName>
    </recommendedName>
</protein>
<evidence type="ECO:0000313" key="4">
    <source>
        <dbReference type="Proteomes" id="UP000248012"/>
    </source>
</evidence>
<feature type="transmembrane region" description="Helical" evidence="1">
    <location>
        <begin position="252"/>
        <end position="274"/>
    </location>
</feature>
<organism evidence="3 4">
    <name type="scientific">Litorivita pollutaquae</name>
    <dbReference type="NCBI Taxonomy" id="2200892"/>
    <lineage>
        <taxon>Bacteria</taxon>
        <taxon>Pseudomonadati</taxon>
        <taxon>Pseudomonadota</taxon>
        <taxon>Alphaproteobacteria</taxon>
        <taxon>Rhodobacterales</taxon>
        <taxon>Paracoccaceae</taxon>
        <taxon>Litorivita</taxon>
    </lineage>
</organism>
<feature type="transmembrane region" description="Helical" evidence="1">
    <location>
        <begin position="191"/>
        <end position="211"/>
    </location>
</feature>
<feature type="transmembrane region" description="Helical" evidence="1">
    <location>
        <begin position="111"/>
        <end position="140"/>
    </location>
</feature>
<feature type="domain" description="EamA" evidence="2">
    <location>
        <begin position="160"/>
        <end position="297"/>
    </location>
</feature>
<evidence type="ECO:0000313" key="3">
    <source>
        <dbReference type="EMBL" id="PYC46809.1"/>
    </source>
</evidence>
<keyword evidence="4" id="KW-1185">Reference proteome</keyword>
<feature type="transmembrane region" description="Helical" evidence="1">
    <location>
        <begin position="69"/>
        <end position="91"/>
    </location>
</feature>
<reference evidence="3 4" key="1">
    <citation type="submission" date="2018-05" db="EMBL/GenBank/DDBJ databases">
        <title>Oceanovita maritima gen. nov., sp. nov., a marine bacterium in the family Rhodobacteraceae isolated from surface seawater of Lundu port Xiamen, China.</title>
        <authorList>
            <person name="Hetharua B.H."/>
            <person name="Min D."/>
            <person name="Liao H."/>
            <person name="Tian Y."/>
        </authorList>
    </citation>
    <scope>NUCLEOTIDE SEQUENCE [LARGE SCALE GENOMIC DNA]</scope>
    <source>
        <strain evidence="3 4">FSX-11</strain>
    </source>
</reference>
<keyword evidence="1" id="KW-0472">Membrane</keyword>
<sequence>MDMWIIATLSAAFFQTLRFMLQKHLSTAGLSAGGSTFARFVFAAPVVVILLAFYLPGRGVALPHIGGSFLAYAVAGGAAQILATVCVVILFSHRNFAVGITFKKTEVIQTALAGFLILGEGIAVAGLFAILIGLIGVLVLSDMPALKGGLLRRMGNRATALGLLSGAFFAISAVCYRGASLEVGSPDPLLRAGITLCAVLLFQVVALGAYLRGFERGEITRVIYAWRVAGWVGLTSMAGSMSWFTAFTLMNAAYVNALGQIELIFALLASVLFFKEKITAREGIGIALISLSVLVLIAVL</sequence>
<name>A0A2V4MMI3_9RHOB</name>
<keyword evidence="1" id="KW-0812">Transmembrane</keyword>
<accession>A0A2V4MMI3</accession>
<dbReference type="SUPFAM" id="SSF103481">
    <property type="entry name" value="Multidrug resistance efflux transporter EmrE"/>
    <property type="match status" value="2"/>
</dbReference>
<dbReference type="EMBL" id="QFVT01000010">
    <property type="protein sequence ID" value="PYC46809.1"/>
    <property type="molecule type" value="Genomic_DNA"/>
</dbReference>
<dbReference type="Pfam" id="PF00892">
    <property type="entry name" value="EamA"/>
    <property type="match status" value="1"/>
</dbReference>
<feature type="transmembrane region" description="Helical" evidence="1">
    <location>
        <begin position="37"/>
        <end position="57"/>
    </location>
</feature>
<dbReference type="InterPro" id="IPR037185">
    <property type="entry name" value="EmrE-like"/>
</dbReference>
<feature type="transmembrane region" description="Helical" evidence="1">
    <location>
        <begin position="283"/>
        <end position="299"/>
    </location>
</feature>
<gene>
    <name evidence="3" type="ORF">DI396_13985</name>
</gene>
<feature type="transmembrane region" description="Helical" evidence="1">
    <location>
        <begin position="160"/>
        <end position="179"/>
    </location>
</feature>
<evidence type="ECO:0000256" key="1">
    <source>
        <dbReference type="SAM" id="Phobius"/>
    </source>
</evidence>
<feature type="transmembrane region" description="Helical" evidence="1">
    <location>
        <begin position="223"/>
        <end position="246"/>
    </location>
</feature>
<dbReference type="AlphaFoldDB" id="A0A2V4MMI3"/>
<dbReference type="Proteomes" id="UP000248012">
    <property type="component" value="Unassembled WGS sequence"/>
</dbReference>
<dbReference type="GO" id="GO:0016020">
    <property type="term" value="C:membrane"/>
    <property type="evidence" value="ECO:0007669"/>
    <property type="project" value="InterPro"/>
</dbReference>
<comment type="caution">
    <text evidence="3">The sequence shown here is derived from an EMBL/GenBank/DDBJ whole genome shotgun (WGS) entry which is preliminary data.</text>
</comment>